<dbReference type="GO" id="GO:0003700">
    <property type="term" value="F:DNA-binding transcription factor activity"/>
    <property type="evidence" value="ECO:0007669"/>
    <property type="project" value="InterPro"/>
</dbReference>
<dbReference type="EMBL" id="JACHOA010000011">
    <property type="protein sequence ID" value="MBB4615713.1"/>
    <property type="molecule type" value="Genomic_DNA"/>
</dbReference>
<dbReference type="InterPro" id="IPR010499">
    <property type="entry name" value="AraC_E-bd"/>
</dbReference>
<dbReference type="Pfam" id="PF06445">
    <property type="entry name" value="GyrI-like"/>
    <property type="match status" value="1"/>
</dbReference>
<dbReference type="InterPro" id="IPR029442">
    <property type="entry name" value="GyrI-like"/>
</dbReference>
<dbReference type="PROSITE" id="PS00041">
    <property type="entry name" value="HTH_ARAC_FAMILY_1"/>
    <property type="match status" value="1"/>
</dbReference>
<sequence>MSNQHLTRYLARMRRVLDHIDAAGHEVLDVEALAAVAAFSPFHFQRQFSTLLGMSVGEYQRQARLRRAAMRLAHRPQDSVTAIALDAGYGSNEAFARAFRSLLGRSPSAFRASPDWRALDMLVDRLNSLRSQHMPEHFQPSDVDIVDFPQTRLLTLEHRGAPALIGATIQRFIAFRRAHRLPPDACATFNLFPVDPIATPAEDFRMMLGVATPRQIEAEGFEAWTIPAMRVARIVQTGNPDNLGPGFDFLYGQWLPASGEEMRDHPPFVRRVSIYPDVPLHEAVTELYLPLA</sequence>
<dbReference type="InterPro" id="IPR018062">
    <property type="entry name" value="HTH_AraC-typ_CS"/>
</dbReference>
<dbReference type="InterPro" id="IPR020449">
    <property type="entry name" value="Tscrpt_reg_AraC-type_HTH"/>
</dbReference>
<protein>
    <submittedName>
        <fullName evidence="5">AraC family transcriptional regulator</fullName>
    </submittedName>
</protein>
<dbReference type="SUPFAM" id="SSF55136">
    <property type="entry name" value="Probable bacterial effector-binding domain"/>
    <property type="match status" value="1"/>
</dbReference>
<organism evidence="5 6">
    <name type="scientific">Novosphingobium taihuense</name>
    <dbReference type="NCBI Taxonomy" id="260085"/>
    <lineage>
        <taxon>Bacteria</taxon>
        <taxon>Pseudomonadati</taxon>
        <taxon>Pseudomonadota</taxon>
        <taxon>Alphaproteobacteria</taxon>
        <taxon>Sphingomonadales</taxon>
        <taxon>Sphingomonadaceae</taxon>
        <taxon>Novosphingobium</taxon>
    </lineage>
</organism>
<evidence type="ECO:0000313" key="6">
    <source>
        <dbReference type="Proteomes" id="UP000538566"/>
    </source>
</evidence>
<evidence type="ECO:0000256" key="2">
    <source>
        <dbReference type="ARBA" id="ARBA00023125"/>
    </source>
</evidence>
<dbReference type="PANTHER" id="PTHR40055">
    <property type="entry name" value="TRANSCRIPTIONAL REGULATOR YGIV-RELATED"/>
    <property type="match status" value="1"/>
</dbReference>
<proteinExistence type="predicted"/>
<dbReference type="Gene3D" id="3.20.80.10">
    <property type="entry name" value="Regulatory factor, effector binding domain"/>
    <property type="match status" value="1"/>
</dbReference>
<dbReference type="SMART" id="SM00342">
    <property type="entry name" value="HTH_ARAC"/>
    <property type="match status" value="1"/>
</dbReference>
<feature type="domain" description="HTH araC/xylS-type" evidence="4">
    <location>
        <begin position="14"/>
        <end position="113"/>
    </location>
</feature>
<reference evidence="5 6" key="1">
    <citation type="submission" date="2020-08" db="EMBL/GenBank/DDBJ databases">
        <title>Genomic Encyclopedia of Type Strains, Phase IV (KMG-IV): sequencing the most valuable type-strain genomes for metagenomic binning, comparative biology and taxonomic classification.</title>
        <authorList>
            <person name="Goeker M."/>
        </authorList>
    </citation>
    <scope>NUCLEOTIDE SEQUENCE [LARGE SCALE GENOMIC DNA]</scope>
    <source>
        <strain evidence="5 6">DSM 17507</strain>
    </source>
</reference>
<evidence type="ECO:0000313" key="5">
    <source>
        <dbReference type="EMBL" id="MBB4615713.1"/>
    </source>
</evidence>
<evidence type="ECO:0000259" key="4">
    <source>
        <dbReference type="PROSITE" id="PS01124"/>
    </source>
</evidence>
<evidence type="ECO:0000256" key="3">
    <source>
        <dbReference type="ARBA" id="ARBA00023163"/>
    </source>
</evidence>
<keyword evidence="6" id="KW-1185">Reference proteome</keyword>
<dbReference type="Gene3D" id="1.10.10.60">
    <property type="entry name" value="Homeodomain-like"/>
    <property type="match status" value="2"/>
</dbReference>
<evidence type="ECO:0000256" key="1">
    <source>
        <dbReference type="ARBA" id="ARBA00023015"/>
    </source>
</evidence>
<dbReference type="OrthoDB" id="9816011at2"/>
<dbReference type="RefSeq" id="WP_144907839.1">
    <property type="nucleotide sequence ID" value="NZ_JACHOA010000011.1"/>
</dbReference>
<keyword evidence="3" id="KW-0804">Transcription</keyword>
<dbReference type="PRINTS" id="PR00032">
    <property type="entry name" value="HTHARAC"/>
</dbReference>
<dbReference type="SMART" id="SM00871">
    <property type="entry name" value="AraC_E_bind"/>
    <property type="match status" value="1"/>
</dbReference>
<dbReference type="PROSITE" id="PS01124">
    <property type="entry name" value="HTH_ARAC_FAMILY_2"/>
    <property type="match status" value="1"/>
</dbReference>
<accession>A0A7W7AEU7</accession>
<dbReference type="PANTHER" id="PTHR40055:SF1">
    <property type="entry name" value="TRANSCRIPTIONAL REGULATOR YGIV-RELATED"/>
    <property type="match status" value="1"/>
</dbReference>
<dbReference type="SUPFAM" id="SSF46689">
    <property type="entry name" value="Homeodomain-like"/>
    <property type="match status" value="2"/>
</dbReference>
<name>A0A7W7AEU7_9SPHN</name>
<dbReference type="Pfam" id="PF12833">
    <property type="entry name" value="HTH_18"/>
    <property type="match status" value="1"/>
</dbReference>
<dbReference type="Proteomes" id="UP000538566">
    <property type="component" value="Unassembled WGS sequence"/>
</dbReference>
<dbReference type="AlphaFoldDB" id="A0A7W7AEU7"/>
<dbReference type="InterPro" id="IPR018060">
    <property type="entry name" value="HTH_AraC"/>
</dbReference>
<gene>
    <name evidence="5" type="ORF">GGR37_004017</name>
</gene>
<keyword evidence="2" id="KW-0238">DNA-binding</keyword>
<keyword evidence="1" id="KW-0805">Transcription regulation</keyword>
<comment type="caution">
    <text evidence="5">The sequence shown here is derived from an EMBL/GenBank/DDBJ whole genome shotgun (WGS) entry which is preliminary data.</text>
</comment>
<dbReference type="GO" id="GO:0043565">
    <property type="term" value="F:sequence-specific DNA binding"/>
    <property type="evidence" value="ECO:0007669"/>
    <property type="project" value="InterPro"/>
</dbReference>
<dbReference type="InterPro" id="IPR050908">
    <property type="entry name" value="SmbC-like"/>
</dbReference>
<dbReference type="InterPro" id="IPR011256">
    <property type="entry name" value="Reg_factor_effector_dom_sf"/>
</dbReference>
<dbReference type="InterPro" id="IPR009057">
    <property type="entry name" value="Homeodomain-like_sf"/>
</dbReference>